<dbReference type="PRINTS" id="PR00463">
    <property type="entry name" value="EP450I"/>
</dbReference>
<evidence type="ECO:0000256" key="4">
    <source>
        <dbReference type="ARBA" id="ARBA00023002"/>
    </source>
</evidence>
<dbReference type="GO" id="GO:0004497">
    <property type="term" value="F:monooxygenase activity"/>
    <property type="evidence" value="ECO:0007669"/>
    <property type="project" value="UniProtKB-KW"/>
</dbReference>
<keyword evidence="3 6" id="KW-0479">Metal-binding</keyword>
<dbReference type="InterPro" id="IPR001128">
    <property type="entry name" value="Cyt_P450"/>
</dbReference>
<keyword evidence="4 7" id="KW-0560">Oxidoreductase</keyword>
<feature type="binding site" description="axial binding residue" evidence="6">
    <location>
        <position position="143"/>
    </location>
    <ligand>
        <name>heme</name>
        <dbReference type="ChEBI" id="CHEBI:30413"/>
    </ligand>
    <ligandPart>
        <name>Fe</name>
        <dbReference type="ChEBI" id="CHEBI:18248"/>
    </ligandPart>
</feature>
<keyword evidence="8" id="KW-0812">Transmembrane</keyword>
<dbReference type="PROSITE" id="PS00086">
    <property type="entry name" value="CYTOCHROME_P450"/>
    <property type="match status" value="1"/>
</dbReference>
<dbReference type="InterPro" id="IPR002401">
    <property type="entry name" value="Cyt_P450_E_grp-I"/>
</dbReference>
<dbReference type="AlphaFoldDB" id="A0AA88WES3"/>
<organism evidence="9 10">
    <name type="scientific">Escallonia herrerae</name>
    <dbReference type="NCBI Taxonomy" id="1293975"/>
    <lineage>
        <taxon>Eukaryota</taxon>
        <taxon>Viridiplantae</taxon>
        <taxon>Streptophyta</taxon>
        <taxon>Embryophyta</taxon>
        <taxon>Tracheophyta</taxon>
        <taxon>Spermatophyta</taxon>
        <taxon>Magnoliopsida</taxon>
        <taxon>eudicotyledons</taxon>
        <taxon>Gunneridae</taxon>
        <taxon>Pentapetalae</taxon>
        <taxon>asterids</taxon>
        <taxon>campanulids</taxon>
        <taxon>Escalloniales</taxon>
        <taxon>Escalloniaceae</taxon>
        <taxon>Escallonia</taxon>
    </lineage>
</organism>
<feature type="transmembrane region" description="Helical" evidence="8">
    <location>
        <begin position="29"/>
        <end position="52"/>
    </location>
</feature>
<keyword evidence="8" id="KW-1133">Transmembrane helix</keyword>
<dbReference type="Proteomes" id="UP001188597">
    <property type="component" value="Unassembled WGS sequence"/>
</dbReference>
<evidence type="ECO:0000313" key="9">
    <source>
        <dbReference type="EMBL" id="KAK3026337.1"/>
    </source>
</evidence>
<keyword evidence="8" id="KW-0472">Membrane</keyword>
<proteinExistence type="inferred from homology"/>
<keyword evidence="7" id="KW-0503">Monooxygenase</keyword>
<evidence type="ECO:0000256" key="5">
    <source>
        <dbReference type="ARBA" id="ARBA00023004"/>
    </source>
</evidence>
<dbReference type="Pfam" id="PF00067">
    <property type="entry name" value="p450"/>
    <property type="match status" value="2"/>
</dbReference>
<reference evidence="9" key="1">
    <citation type="submission" date="2022-12" db="EMBL/GenBank/DDBJ databases">
        <title>Draft genome assemblies for two species of Escallonia (Escalloniales).</title>
        <authorList>
            <person name="Chanderbali A."/>
            <person name="Dervinis C."/>
            <person name="Anghel I."/>
            <person name="Soltis D."/>
            <person name="Soltis P."/>
            <person name="Zapata F."/>
        </authorList>
    </citation>
    <scope>NUCLEOTIDE SEQUENCE</scope>
    <source>
        <strain evidence="9">UCBG64.0493</strain>
        <tissue evidence="9">Leaf</tissue>
    </source>
</reference>
<dbReference type="InterPro" id="IPR036396">
    <property type="entry name" value="Cyt_P450_sf"/>
</dbReference>
<gene>
    <name evidence="9" type="ORF">RJ639_041386</name>
</gene>
<evidence type="ECO:0000256" key="2">
    <source>
        <dbReference type="ARBA" id="ARBA00010617"/>
    </source>
</evidence>
<comment type="caution">
    <text evidence="9">The sequence shown here is derived from an EMBL/GenBank/DDBJ whole genome shotgun (WGS) entry which is preliminary data.</text>
</comment>
<dbReference type="GO" id="GO:0005506">
    <property type="term" value="F:iron ion binding"/>
    <property type="evidence" value="ECO:0007669"/>
    <property type="project" value="InterPro"/>
</dbReference>
<keyword evidence="6 7" id="KW-0349">Heme</keyword>
<dbReference type="EMBL" id="JAVXUP010000505">
    <property type="protein sequence ID" value="KAK3026337.1"/>
    <property type="molecule type" value="Genomic_DNA"/>
</dbReference>
<dbReference type="SUPFAM" id="SSF48264">
    <property type="entry name" value="Cytochrome P450"/>
    <property type="match status" value="1"/>
</dbReference>
<keyword evidence="10" id="KW-1185">Reference proteome</keyword>
<name>A0AA88WES3_9ASTE</name>
<evidence type="ECO:0000256" key="8">
    <source>
        <dbReference type="SAM" id="Phobius"/>
    </source>
</evidence>
<evidence type="ECO:0008006" key="11">
    <source>
        <dbReference type="Google" id="ProtNLM"/>
    </source>
</evidence>
<sequence>MDERENRDEDLLSWFIGNSDNSAEFLRDIFISFILAGPDTTSAALTWFFWLLSSRPDVLQRIHQELKTMRASNGKNVDDTFSFDELREMHYLNASISEALRLMEAIWGNDCREFRPERWLKNGMVKQESPFWFSVFHAGLRMCLGNHMAYTQMKSIAAAVIERFEIEVQA</sequence>
<comment type="similarity">
    <text evidence="2 7">Belongs to the cytochrome P450 family.</text>
</comment>
<comment type="cofactor">
    <cofactor evidence="1 6">
        <name>heme</name>
        <dbReference type="ChEBI" id="CHEBI:30413"/>
    </cofactor>
</comment>
<dbReference type="Gene3D" id="1.10.630.10">
    <property type="entry name" value="Cytochrome P450"/>
    <property type="match status" value="2"/>
</dbReference>
<keyword evidence="5 6" id="KW-0408">Iron</keyword>
<evidence type="ECO:0000256" key="1">
    <source>
        <dbReference type="ARBA" id="ARBA00001971"/>
    </source>
</evidence>
<dbReference type="GO" id="GO:0020037">
    <property type="term" value="F:heme binding"/>
    <property type="evidence" value="ECO:0007669"/>
    <property type="project" value="InterPro"/>
</dbReference>
<dbReference type="PANTHER" id="PTHR24296">
    <property type="entry name" value="CYTOCHROME P450"/>
    <property type="match status" value="1"/>
</dbReference>
<dbReference type="GO" id="GO:0016705">
    <property type="term" value="F:oxidoreductase activity, acting on paired donors, with incorporation or reduction of molecular oxygen"/>
    <property type="evidence" value="ECO:0007669"/>
    <property type="project" value="InterPro"/>
</dbReference>
<evidence type="ECO:0000256" key="6">
    <source>
        <dbReference type="PIRSR" id="PIRSR602401-1"/>
    </source>
</evidence>
<dbReference type="GO" id="GO:0006629">
    <property type="term" value="P:lipid metabolic process"/>
    <property type="evidence" value="ECO:0007669"/>
    <property type="project" value="UniProtKB-ARBA"/>
</dbReference>
<evidence type="ECO:0000256" key="7">
    <source>
        <dbReference type="RuleBase" id="RU000461"/>
    </source>
</evidence>
<protein>
    <recommendedName>
        <fullName evidence="11">Cytochrome P450</fullName>
    </recommendedName>
</protein>
<accession>A0AA88WES3</accession>
<evidence type="ECO:0000313" key="10">
    <source>
        <dbReference type="Proteomes" id="UP001188597"/>
    </source>
</evidence>
<evidence type="ECO:0000256" key="3">
    <source>
        <dbReference type="ARBA" id="ARBA00022723"/>
    </source>
</evidence>
<dbReference type="InterPro" id="IPR017972">
    <property type="entry name" value="Cyt_P450_CS"/>
</dbReference>
<dbReference type="PRINTS" id="PR00385">
    <property type="entry name" value="P450"/>
</dbReference>